<dbReference type="HOGENOM" id="CLU_081792_0_0_9"/>
<reference evidence="2 3" key="1">
    <citation type="submission" date="2010-12" db="EMBL/GenBank/DDBJ databases">
        <authorList>
            <person name="Muzny D."/>
            <person name="Qin X."/>
            <person name="Deng J."/>
            <person name="Jiang H."/>
            <person name="Liu Y."/>
            <person name="Qu J."/>
            <person name="Song X.-Z."/>
            <person name="Zhang L."/>
            <person name="Thornton R."/>
            <person name="Coyle M."/>
            <person name="Francisco L."/>
            <person name="Jackson L."/>
            <person name="Javaid M."/>
            <person name="Korchina V."/>
            <person name="Kovar C."/>
            <person name="Mata R."/>
            <person name="Mathew T."/>
            <person name="Ngo R."/>
            <person name="Nguyen L."/>
            <person name="Nguyen N."/>
            <person name="Okwuonu G."/>
            <person name="Ongeri F."/>
            <person name="Pham C."/>
            <person name="Simmons D."/>
            <person name="Wilczek-Boney K."/>
            <person name="Hale W."/>
            <person name="Jakkamsetti A."/>
            <person name="Pham P."/>
            <person name="Ruth R."/>
            <person name="San Lucas F."/>
            <person name="Warren J."/>
            <person name="Zhang J."/>
            <person name="Zhao Z."/>
            <person name="Zhou C."/>
            <person name="Zhu D."/>
            <person name="Lee S."/>
            <person name="Bess C."/>
            <person name="Blankenburg K."/>
            <person name="Forbes L."/>
            <person name="Fu Q."/>
            <person name="Gubbala S."/>
            <person name="Hirani K."/>
            <person name="Jayaseelan J.C."/>
            <person name="Lara F."/>
            <person name="Munidasa M."/>
            <person name="Palculict T."/>
            <person name="Patil S."/>
            <person name="Pu L.-L."/>
            <person name="Saada N."/>
            <person name="Tang L."/>
            <person name="Weissenberger G."/>
            <person name="Zhu Y."/>
            <person name="Hemphill L."/>
            <person name="Shang Y."/>
            <person name="Youmans B."/>
            <person name="Ayvaz T."/>
            <person name="Ross M."/>
            <person name="Santibanez J."/>
            <person name="Aqrawi P."/>
            <person name="Gross S."/>
            <person name="Joshi V."/>
            <person name="Fowler G."/>
            <person name="Nazareth L."/>
            <person name="Reid J."/>
            <person name="Worley K."/>
            <person name="Petrosino J."/>
            <person name="Highlander S."/>
            <person name="Gibbs R."/>
        </authorList>
    </citation>
    <scope>NUCLEOTIDE SEQUENCE [LARGE SCALE GENOMIC DNA]</scope>
    <source>
        <strain evidence="2 3">ATCC 23263</strain>
    </source>
</reference>
<dbReference type="EMBL" id="AEQN01000016">
    <property type="protein sequence ID" value="EFV01779.1"/>
    <property type="molecule type" value="Genomic_DNA"/>
</dbReference>
<dbReference type="AlphaFoldDB" id="E6MGN9"/>
<dbReference type="GO" id="GO:0004519">
    <property type="term" value="F:endonuclease activity"/>
    <property type="evidence" value="ECO:0007669"/>
    <property type="project" value="UniProtKB-KW"/>
</dbReference>
<keyword evidence="2" id="KW-0378">Hydrolase</keyword>
<dbReference type="Gene3D" id="3.20.20.150">
    <property type="entry name" value="Divalent-metal-dependent TIM barrel enzymes"/>
    <property type="match status" value="1"/>
</dbReference>
<proteinExistence type="predicted"/>
<keyword evidence="2" id="KW-0540">Nuclease</keyword>
<dbReference type="RefSeq" id="WP_006598596.1">
    <property type="nucleotide sequence ID" value="NZ_GL622359.1"/>
</dbReference>
<comment type="caution">
    <text evidence="2">The sequence shown here is derived from an EMBL/GenBank/DDBJ whole genome shotgun (WGS) entry which is preliminary data.</text>
</comment>
<organism evidence="2 3">
    <name type="scientific">Pseudoramibacter alactolyticus ATCC 23263</name>
    <dbReference type="NCBI Taxonomy" id="887929"/>
    <lineage>
        <taxon>Bacteria</taxon>
        <taxon>Bacillati</taxon>
        <taxon>Bacillota</taxon>
        <taxon>Clostridia</taxon>
        <taxon>Eubacteriales</taxon>
        <taxon>Eubacteriaceae</taxon>
        <taxon>Pseudoramibacter</taxon>
    </lineage>
</organism>
<dbReference type="PANTHER" id="PTHR12110:SF21">
    <property type="entry name" value="XYLOSE ISOMERASE-LIKE TIM BARREL DOMAIN-CONTAINING PROTEIN"/>
    <property type="match status" value="1"/>
</dbReference>
<accession>E6MGN9</accession>
<keyword evidence="3" id="KW-1185">Reference proteome</keyword>
<gene>
    <name evidence="2" type="ORF">HMP0721_1172</name>
</gene>
<evidence type="ECO:0000313" key="3">
    <source>
        <dbReference type="Proteomes" id="UP000004754"/>
    </source>
</evidence>
<dbReference type="Proteomes" id="UP000004754">
    <property type="component" value="Unassembled WGS sequence"/>
</dbReference>
<evidence type="ECO:0000313" key="2">
    <source>
        <dbReference type="EMBL" id="EFV01779.1"/>
    </source>
</evidence>
<feature type="domain" description="Xylose isomerase-like TIM barrel" evidence="1">
    <location>
        <begin position="32"/>
        <end position="248"/>
    </location>
</feature>
<name>E6MGN9_9FIRM</name>
<dbReference type="SUPFAM" id="SSF51658">
    <property type="entry name" value="Xylose isomerase-like"/>
    <property type="match status" value="1"/>
</dbReference>
<protein>
    <submittedName>
        <fullName evidence="2">AP endonuclease, family 2</fullName>
    </submittedName>
</protein>
<dbReference type="Pfam" id="PF01261">
    <property type="entry name" value="AP_endonuc_2"/>
    <property type="match status" value="1"/>
</dbReference>
<evidence type="ECO:0000259" key="1">
    <source>
        <dbReference type="Pfam" id="PF01261"/>
    </source>
</evidence>
<dbReference type="InterPro" id="IPR036237">
    <property type="entry name" value="Xyl_isomerase-like_sf"/>
</dbReference>
<dbReference type="InterPro" id="IPR050312">
    <property type="entry name" value="IolE/XylAMocC-like"/>
</dbReference>
<dbReference type="InterPro" id="IPR013022">
    <property type="entry name" value="Xyl_isomerase-like_TIM-brl"/>
</dbReference>
<sequence length="288" mass="33042">MKVKSKKTEPAQDWTTSMFAWFGYFMPLEERLAAIRDAGFDEVMLSWEDETAPVRIPKERFPELAARHHLGITNFHAPYMGYSRIWENPPAENRAYLDRLIGYVADCARFAVPAIVVHTVDFELGPYAFDNGRAFFSELADAGEKYGVDIAVENVTRQFLLKGLLDAIDAEHFGLCYDVSHDYMLPCGRGRILKDYGSRLKALHFSDNDGHLDRHWIPGEGFLPLPDVMAQLDAVGWHVLSCELIAAHFWQDRNPRDFCLAVHDQVNRLIADFKQNPSRIRRRKNAKK</sequence>
<dbReference type="PANTHER" id="PTHR12110">
    <property type="entry name" value="HYDROXYPYRUVATE ISOMERASE"/>
    <property type="match status" value="1"/>
</dbReference>
<dbReference type="STRING" id="887929.HMP0721_1172"/>
<keyword evidence="2" id="KW-0255">Endonuclease</keyword>
<dbReference type="eggNOG" id="COG1082">
    <property type="taxonomic scope" value="Bacteria"/>
</dbReference>